<dbReference type="PANTHER" id="PTHR35841">
    <property type="entry name" value="PHOSPHONATES-BINDING PERIPLASMIC PROTEIN"/>
    <property type="match status" value="1"/>
</dbReference>
<dbReference type="Pfam" id="PF12974">
    <property type="entry name" value="Phosphonate-bd"/>
    <property type="match status" value="1"/>
</dbReference>
<dbReference type="RefSeq" id="WP_190404554.1">
    <property type="nucleotide sequence ID" value="NZ_JACJQB010000049.1"/>
</dbReference>
<name>A0ABR8A108_9CYAN</name>
<evidence type="ECO:0000313" key="1">
    <source>
        <dbReference type="EMBL" id="MBD2189734.1"/>
    </source>
</evidence>
<accession>A0ABR8A108</accession>
<dbReference type="EMBL" id="JACJQB010000049">
    <property type="protein sequence ID" value="MBD2189734.1"/>
    <property type="molecule type" value="Genomic_DNA"/>
</dbReference>
<proteinExistence type="predicted"/>
<dbReference type="Proteomes" id="UP000642094">
    <property type="component" value="Unassembled WGS sequence"/>
</dbReference>
<reference evidence="1 2" key="1">
    <citation type="journal article" date="2020" name="ISME J.">
        <title>Comparative genomics reveals insights into cyanobacterial evolution and habitat adaptation.</title>
        <authorList>
            <person name="Chen M.Y."/>
            <person name="Teng W.K."/>
            <person name="Zhao L."/>
            <person name="Hu C.X."/>
            <person name="Zhou Y.K."/>
            <person name="Han B.P."/>
            <person name="Song L.R."/>
            <person name="Shu W.S."/>
        </authorList>
    </citation>
    <scope>NUCLEOTIDE SEQUENCE [LARGE SCALE GENOMIC DNA]</scope>
    <source>
        <strain evidence="1 2">FACHB-723</strain>
    </source>
</reference>
<evidence type="ECO:0000313" key="2">
    <source>
        <dbReference type="Proteomes" id="UP000642094"/>
    </source>
</evidence>
<keyword evidence="2" id="KW-1185">Reference proteome</keyword>
<dbReference type="SUPFAM" id="SSF53850">
    <property type="entry name" value="Periplasmic binding protein-like II"/>
    <property type="match status" value="1"/>
</dbReference>
<gene>
    <name evidence="1" type="ORF">H6F41_16505</name>
</gene>
<organism evidence="1 2">
    <name type="scientific">Pseudanabaena mucicola FACHB-723</name>
    <dbReference type="NCBI Taxonomy" id="2692860"/>
    <lineage>
        <taxon>Bacteria</taxon>
        <taxon>Bacillati</taxon>
        <taxon>Cyanobacteriota</taxon>
        <taxon>Cyanophyceae</taxon>
        <taxon>Pseudanabaenales</taxon>
        <taxon>Pseudanabaenaceae</taxon>
        <taxon>Pseudanabaena</taxon>
    </lineage>
</organism>
<dbReference type="PANTHER" id="PTHR35841:SF1">
    <property type="entry name" value="PHOSPHONATES-BINDING PERIPLASMIC PROTEIN"/>
    <property type="match status" value="1"/>
</dbReference>
<comment type="caution">
    <text evidence="1">The sequence shown here is derived from an EMBL/GenBank/DDBJ whole genome shotgun (WGS) entry which is preliminary data.</text>
</comment>
<protein>
    <submittedName>
        <fullName evidence="1">PhnD/SsuA/transferrin family substrate-binding protein</fullName>
    </submittedName>
</protein>
<sequence length="275" mass="30945">MTRLKAISYLSPNLFWLYQEVVQAIARRCDCLIELIGATCDPLDDPLLEHDQVDIAFICGLPLIRHNRIAKQPLEILAVPVMQGDRYQQQPIYFADIVVRADSNFYELGDLAGSRFCYNDRGSNSGYNLIRYRILQHLKSQTLPANHQFFQSSQASGSHQNSLQWIASGLADCAAIDSVVMAAELRQFPKLAQSLRVIDSIPSPIPPIAISSRLYDQLGDKFIQEMRQPLTEPDQSLREAMQLAEVSHYTTASMDDYAEIGFAYDVAIATNFNIL</sequence>
<dbReference type="Gene3D" id="3.40.190.10">
    <property type="entry name" value="Periplasmic binding protein-like II"/>
    <property type="match status" value="2"/>
</dbReference>